<accession>B0MT09</accession>
<sequence>MAVKGAIIAIDFDGTVVTHAYPHMGMDAGAVPVLKELVANDCKLILYTMRSGQLLEKAVQWFKEQKIPLYAINENPGQKSWTSSPKVHADLYIDDSALGCPIRFMDGVARPVADWVKIRQQLVEAGYLD</sequence>
<keyword evidence="2" id="KW-1185">Reference proteome</keyword>
<dbReference type="OrthoDB" id="5431039at2"/>
<dbReference type="InterPro" id="IPR036412">
    <property type="entry name" value="HAD-like_sf"/>
</dbReference>
<evidence type="ECO:0000313" key="1">
    <source>
        <dbReference type="EMBL" id="EDS04385.1"/>
    </source>
</evidence>
<dbReference type="GeneID" id="73803339"/>
<organism evidence="1 2">
    <name type="scientific">Alistipes putredinis DSM 17216</name>
    <dbReference type="NCBI Taxonomy" id="445970"/>
    <lineage>
        <taxon>Bacteria</taxon>
        <taxon>Pseudomonadati</taxon>
        <taxon>Bacteroidota</taxon>
        <taxon>Bacteroidia</taxon>
        <taxon>Bacteroidales</taxon>
        <taxon>Rikenellaceae</taxon>
        <taxon>Alistipes</taxon>
    </lineage>
</organism>
<protein>
    <submittedName>
        <fullName evidence="1">Uncharacterized protein</fullName>
    </submittedName>
</protein>
<dbReference type="RefSeq" id="WP_004329090.1">
    <property type="nucleotide sequence ID" value="NZ_DS499579.1"/>
</dbReference>
<dbReference type="PROSITE" id="PS01228">
    <property type="entry name" value="COF_1"/>
    <property type="match status" value="1"/>
</dbReference>
<dbReference type="eggNOG" id="COG0561">
    <property type="taxonomic scope" value="Bacteria"/>
</dbReference>
<dbReference type="AlphaFoldDB" id="B0MT09"/>
<reference evidence="1" key="1">
    <citation type="submission" date="2007-10" db="EMBL/GenBank/DDBJ databases">
        <authorList>
            <person name="Fulton L."/>
            <person name="Clifton S."/>
            <person name="Fulton B."/>
            <person name="Xu J."/>
            <person name="Minx P."/>
            <person name="Pepin K.H."/>
            <person name="Johnson M."/>
            <person name="Thiruvilangam P."/>
            <person name="Bhonagiri V."/>
            <person name="Nash W.E."/>
            <person name="Mardis E.R."/>
            <person name="Wilson R.K."/>
        </authorList>
    </citation>
    <scope>NUCLEOTIDE SEQUENCE [LARGE SCALE GENOMIC DNA]</scope>
    <source>
        <strain evidence="1">DSM 17216</strain>
    </source>
</reference>
<reference evidence="1" key="2">
    <citation type="submission" date="2013-09" db="EMBL/GenBank/DDBJ databases">
        <title>Draft genome sequence of Alistipes putredinis (DSM 17216).</title>
        <authorList>
            <person name="Sudarsanam P."/>
            <person name="Ley R."/>
            <person name="Guruge J."/>
            <person name="Turnbaugh P.J."/>
            <person name="Mahowald M."/>
            <person name="Liep D."/>
            <person name="Gordon J."/>
        </authorList>
    </citation>
    <scope>NUCLEOTIDE SEQUENCE</scope>
    <source>
        <strain evidence="1">DSM 17216</strain>
    </source>
</reference>
<gene>
    <name evidence="1" type="ORF">ALIPUT_00256</name>
</gene>
<dbReference type="Gene3D" id="3.40.50.1000">
    <property type="entry name" value="HAD superfamily/HAD-like"/>
    <property type="match status" value="1"/>
</dbReference>
<dbReference type="SUPFAM" id="SSF56784">
    <property type="entry name" value="HAD-like"/>
    <property type="match status" value="1"/>
</dbReference>
<dbReference type="InterPro" id="IPR023214">
    <property type="entry name" value="HAD_sf"/>
</dbReference>
<name>B0MT09_9BACT</name>
<dbReference type="Proteomes" id="UP000005819">
    <property type="component" value="Unassembled WGS sequence"/>
</dbReference>
<comment type="caution">
    <text evidence="1">The sequence shown here is derived from an EMBL/GenBank/DDBJ whole genome shotgun (WGS) entry which is preliminary data.</text>
</comment>
<dbReference type="EMBL" id="ABFK02000016">
    <property type="protein sequence ID" value="EDS04385.1"/>
    <property type="molecule type" value="Genomic_DNA"/>
</dbReference>
<dbReference type="HOGENOM" id="CLU_1944170_0_0_10"/>
<proteinExistence type="predicted"/>
<evidence type="ECO:0000313" key="2">
    <source>
        <dbReference type="Proteomes" id="UP000005819"/>
    </source>
</evidence>